<keyword evidence="3" id="KW-1185">Reference proteome</keyword>
<dbReference type="Gene3D" id="3.90.550.10">
    <property type="entry name" value="Spore Coat Polysaccharide Biosynthesis Protein SpsA, Chain A"/>
    <property type="match status" value="1"/>
</dbReference>
<dbReference type="SUPFAM" id="SSF53448">
    <property type="entry name" value="Nucleotide-diphospho-sugar transferases"/>
    <property type="match status" value="1"/>
</dbReference>
<comment type="caution">
    <text evidence="2">The sequence shown here is derived from an EMBL/GenBank/DDBJ whole genome shotgun (WGS) entry which is preliminary data.</text>
</comment>
<gene>
    <name evidence="2" type="ORF">RSO01_37310</name>
</gene>
<dbReference type="GO" id="GO:0016758">
    <property type="term" value="F:hexosyltransferase activity"/>
    <property type="evidence" value="ECO:0007669"/>
    <property type="project" value="UniProtKB-ARBA"/>
</dbReference>
<dbReference type="AlphaFoldDB" id="A0A512NCA8"/>
<dbReference type="PANTHER" id="PTHR22916:SF3">
    <property type="entry name" value="UDP-GLCNAC:BETAGAL BETA-1,3-N-ACETYLGLUCOSAMINYLTRANSFERASE-LIKE PROTEIN 1"/>
    <property type="match status" value="1"/>
</dbReference>
<organism evidence="2 3">
    <name type="scientific">Reyranella soli</name>
    <dbReference type="NCBI Taxonomy" id="1230389"/>
    <lineage>
        <taxon>Bacteria</taxon>
        <taxon>Pseudomonadati</taxon>
        <taxon>Pseudomonadota</taxon>
        <taxon>Alphaproteobacteria</taxon>
        <taxon>Hyphomicrobiales</taxon>
        <taxon>Reyranellaceae</taxon>
        <taxon>Reyranella</taxon>
    </lineage>
</organism>
<dbReference type="InterPro" id="IPR001173">
    <property type="entry name" value="Glyco_trans_2-like"/>
</dbReference>
<protein>
    <recommendedName>
        <fullName evidence="1">Glycosyltransferase 2-like domain-containing protein</fullName>
    </recommendedName>
</protein>
<dbReference type="InterPro" id="IPR029044">
    <property type="entry name" value="Nucleotide-diphossugar_trans"/>
</dbReference>
<dbReference type="EMBL" id="BKAJ01000066">
    <property type="protein sequence ID" value="GEP56565.1"/>
    <property type="molecule type" value="Genomic_DNA"/>
</dbReference>
<evidence type="ECO:0000259" key="1">
    <source>
        <dbReference type="Pfam" id="PF00535"/>
    </source>
</evidence>
<dbReference type="RefSeq" id="WP_170303171.1">
    <property type="nucleotide sequence ID" value="NZ_BKAJ01000066.1"/>
</dbReference>
<dbReference type="PANTHER" id="PTHR22916">
    <property type="entry name" value="GLYCOSYLTRANSFERASE"/>
    <property type="match status" value="1"/>
</dbReference>
<dbReference type="Pfam" id="PF00535">
    <property type="entry name" value="Glycos_transf_2"/>
    <property type="match status" value="1"/>
</dbReference>
<dbReference type="CDD" id="cd00761">
    <property type="entry name" value="Glyco_tranf_GTA_type"/>
    <property type="match status" value="1"/>
</dbReference>
<accession>A0A512NCA8</accession>
<feature type="domain" description="Glycosyltransferase 2-like" evidence="1">
    <location>
        <begin position="5"/>
        <end position="121"/>
    </location>
</feature>
<sequence length="312" mass="34990">MIKISILLPFFNRHVLVRETVASVLAQTYPVFELIIVDDGSVPALKVEDLGAAAVDSRIRIVRQENAGSSAARNRALNLASGDYILFLDSDDLLAPEALEVLCAGARGGEVDAIVGNWTNFAAGMETPPVRPPMPYRDALANAVEGGWATGSALLRRGLNVEMSPLWVPWEVAEFYQKAVQAPTATVAHVDRLVIRMRQDTPGRLTNLHDHFDPQKAGLFWRTMKRSVPLDDERRSAFDRQLFRFAFSAYHVGRHREAEEILAAIDIDRLGRYPWYSRFSPAWFVRWGGRRLGLRLQALAHDLKDRFAGTRT</sequence>
<dbReference type="Proteomes" id="UP000321058">
    <property type="component" value="Unassembled WGS sequence"/>
</dbReference>
<proteinExistence type="predicted"/>
<evidence type="ECO:0000313" key="2">
    <source>
        <dbReference type="EMBL" id="GEP56565.1"/>
    </source>
</evidence>
<evidence type="ECO:0000313" key="3">
    <source>
        <dbReference type="Proteomes" id="UP000321058"/>
    </source>
</evidence>
<name>A0A512NCA8_9HYPH</name>
<reference evidence="2 3" key="1">
    <citation type="submission" date="2019-07" db="EMBL/GenBank/DDBJ databases">
        <title>Whole genome shotgun sequence of Reyranella soli NBRC 108950.</title>
        <authorList>
            <person name="Hosoyama A."/>
            <person name="Uohara A."/>
            <person name="Ohji S."/>
            <person name="Ichikawa N."/>
        </authorList>
    </citation>
    <scope>NUCLEOTIDE SEQUENCE [LARGE SCALE GENOMIC DNA]</scope>
    <source>
        <strain evidence="2 3">NBRC 108950</strain>
    </source>
</reference>